<name>A0A5P9CQY0_9VIBR</name>
<dbReference type="EMBL" id="CP045351">
    <property type="protein sequence ID" value="QFT28614.1"/>
    <property type="molecule type" value="Genomic_DNA"/>
</dbReference>
<dbReference type="AlphaFoldDB" id="A0A5P9CQY0"/>
<sequence length="150" mass="17498">MSITTEINHRIKLDEVYLSLKLTSGEQSQIISNMPCAYKDIYYQNQYHKIDDTFDFTEQNAGRVCYPNQLGEYNSNYIQIMANHGYYNLFSFSLSHENQSISCIVTAPWKPYDNPLHFNQLKDKVMNSAKTIIREFSDYPELADIDLTLT</sequence>
<evidence type="ECO:0000313" key="2">
    <source>
        <dbReference type="Proteomes" id="UP000326936"/>
    </source>
</evidence>
<keyword evidence="1" id="KW-0614">Plasmid</keyword>
<dbReference type="OrthoDB" id="5870797at2"/>
<evidence type="ECO:0000313" key="1">
    <source>
        <dbReference type="EMBL" id="QFT28614.1"/>
    </source>
</evidence>
<reference evidence="1 2" key="1">
    <citation type="submission" date="2019-10" db="EMBL/GenBank/DDBJ databases">
        <title>Complete genome sequence of Vibrio sp. strain THAF100, isolated from non-filtered water from the water column of tank 6 of a marine aquarium containing stony-coral fragments. Water maintained at 26 degree C.</title>
        <authorList>
            <person name="Ruckert C."/>
            <person name="Franco A."/>
            <person name="Kalinowski J."/>
            <person name="Glaeser S."/>
        </authorList>
    </citation>
    <scope>NUCLEOTIDE SEQUENCE [LARGE SCALE GENOMIC DNA]</scope>
    <source>
        <strain evidence="1 2">THAF100</strain>
        <plasmid evidence="2">pthaf100_a</plasmid>
    </source>
</reference>
<organism evidence="1 2">
    <name type="scientific">Vibrio aquimaris</name>
    <dbReference type="NCBI Taxonomy" id="2587862"/>
    <lineage>
        <taxon>Bacteria</taxon>
        <taxon>Pseudomonadati</taxon>
        <taxon>Pseudomonadota</taxon>
        <taxon>Gammaproteobacteria</taxon>
        <taxon>Vibrionales</taxon>
        <taxon>Vibrionaceae</taxon>
        <taxon>Vibrio</taxon>
    </lineage>
</organism>
<protein>
    <submittedName>
        <fullName evidence="1">Uncharacterized protein</fullName>
    </submittedName>
</protein>
<accession>A0A5P9CQY0</accession>
<dbReference type="RefSeq" id="WP_152432586.1">
    <property type="nucleotide sequence ID" value="NZ_CBCSDK010000016.1"/>
</dbReference>
<dbReference type="Proteomes" id="UP000326936">
    <property type="component" value="Plasmid pTHAF100_a"/>
</dbReference>
<proteinExistence type="predicted"/>
<keyword evidence="2" id="KW-1185">Reference proteome</keyword>
<gene>
    <name evidence="1" type="ORF">FIV01_19630</name>
</gene>
<dbReference type="KEGG" id="vaq:FIV01_19630"/>
<geneLocation type="plasmid" evidence="2">
    <name>pthaf100_a</name>
</geneLocation>